<dbReference type="AlphaFoldDB" id="A0A9P8G4Z9"/>
<feature type="non-terminal residue" evidence="3">
    <location>
        <position position="375"/>
    </location>
</feature>
<evidence type="ECO:0000259" key="2">
    <source>
        <dbReference type="Pfam" id="PF08501"/>
    </source>
</evidence>
<proteinExistence type="predicted"/>
<evidence type="ECO:0000313" key="3">
    <source>
        <dbReference type="EMBL" id="KAG9991062.1"/>
    </source>
</evidence>
<dbReference type="InterPro" id="IPR006151">
    <property type="entry name" value="Shikm_DH/Glu-tRNA_Rdtase"/>
</dbReference>
<dbReference type="InterPro" id="IPR022893">
    <property type="entry name" value="Shikimate_DH_fam"/>
</dbReference>
<comment type="caution">
    <text evidence="3">The sequence shown here is derived from an EMBL/GenBank/DDBJ whole genome shotgun (WGS) entry which is preliminary data.</text>
</comment>
<protein>
    <submittedName>
        <fullName evidence="3">Shikimate-5-dehydrogenase</fullName>
    </submittedName>
</protein>
<gene>
    <name evidence="3" type="ORF">KCU98_g664</name>
</gene>
<sequence>MSGLETGGLSFVAASSRQGLYPLTPKYFSTHTRSYTLRLGTVATPLVHLNKTLSLAALDTMARLVKEGQGDATKSQYYLLGFNIKGSFSPLLHNTGFRLLGLPYKYDLFEVPHVDGSVEKLLQDPKVGGLSVTAPHKLEVGRFMDEISEEARTMGSVNTIVAINPSCGRPRRLYGDNTDWLGITRCIEGGKIDLDAAEITAVVLGAGGAARAAAYAFIKLRIRNIVVVNRSLDRAQKLAASFPDHKIEIVHSLSALEEHSISGSLKISVIVGSLPAHVLTEADVPNWLFPNVKKGVLVEMAYGKRTAITAKALAASNWTVFDGIDVLQQQAFGQFEAWTGRTAPKMEMMDAVNKALGRTLNPAFAEGKDEDCTGF</sequence>
<dbReference type="InterPro" id="IPR046346">
    <property type="entry name" value="Aminoacid_DH-like_N_sf"/>
</dbReference>
<keyword evidence="4" id="KW-1185">Reference proteome</keyword>
<reference evidence="3" key="1">
    <citation type="journal article" date="2021" name="J Fungi (Basel)">
        <title>Virulence traits and population genomics of the black yeast Aureobasidium melanogenum.</title>
        <authorList>
            <person name="Cernosa A."/>
            <person name="Sun X."/>
            <person name="Gostincar C."/>
            <person name="Fang C."/>
            <person name="Gunde-Cimerman N."/>
            <person name="Song Z."/>
        </authorList>
    </citation>
    <scope>NUCLEOTIDE SEQUENCE</scope>
    <source>
        <strain evidence="3">EXF-9298</strain>
    </source>
</reference>
<dbReference type="SUPFAM" id="SSF53223">
    <property type="entry name" value="Aminoacid dehydrogenase-like, N-terminal domain"/>
    <property type="match status" value="1"/>
</dbReference>
<dbReference type="GO" id="GO:0005737">
    <property type="term" value="C:cytoplasm"/>
    <property type="evidence" value="ECO:0007669"/>
    <property type="project" value="InterPro"/>
</dbReference>
<dbReference type="Gene3D" id="3.40.50.10860">
    <property type="entry name" value="Leucine Dehydrogenase, chain A, domain 1"/>
    <property type="match status" value="1"/>
</dbReference>
<dbReference type="GO" id="GO:0004764">
    <property type="term" value="F:shikimate 3-dehydrogenase (NADP+) activity"/>
    <property type="evidence" value="ECO:0007669"/>
    <property type="project" value="InterPro"/>
</dbReference>
<dbReference type="PANTHER" id="PTHR21089:SF1">
    <property type="entry name" value="BIFUNCTIONAL 3-DEHYDROQUINATE DEHYDRATASE_SHIKIMATE DEHYDROGENASE, CHLOROPLASTIC"/>
    <property type="match status" value="1"/>
</dbReference>
<dbReference type="EMBL" id="JAHFXS010000007">
    <property type="protein sequence ID" value="KAG9991062.1"/>
    <property type="molecule type" value="Genomic_DNA"/>
</dbReference>
<feature type="domain" description="Shikimate dehydrogenase substrate binding N-terminal" evidence="2">
    <location>
        <begin position="79"/>
        <end position="160"/>
    </location>
</feature>
<dbReference type="PANTHER" id="PTHR21089">
    <property type="entry name" value="SHIKIMATE DEHYDROGENASE"/>
    <property type="match status" value="1"/>
</dbReference>
<reference evidence="3" key="2">
    <citation type="submission" date="2021-08" db="EMBL/GenBank/DDBJ databases">
        <authorList>
            <person name="Gostincar C."/>
            <person name="Sun X."/>
            <person name="Song Z."/>
            <person name="Gunde-Cimerman N."/>
        </authorList>
    </citation>
    <scope>NUCLEOTIDE SEQUENCE</scope>
    <source>
        <strain evidence="3">EXF-9298</strain>
    </source>
</reference>
<feature type="domain" description="Quinate/shikimate 5-dehydrogenase/glutamyl-tRNA reductase" evidence="1">
    <location>
        <begin position="197"/>
        <end position="261"/>
    </location>
</feature>
<dbReference type="GO" id="GO:0009423">
    <property type="term" value="P:chorismate biosynthetic process"/>
    <property type="evidence" value="ECO:0007669"/>
    <property type="project" value="TreeGrafter"/>
</dbReference>
<dbReference type="SUPFAM" id="SSF51735">
    <property type="entry name" value="NAD(P)-binding Rossmann-fold domains"/>
    <property type="match status" value="1"/>
</dbReference>
<dbReference type="InterPro" id="IPR013708">
    <property type="entry name" value="Shikimate_DH-bd_N"/>
</dbReference>
<dbReference type="Pfam" id="PF01488">
    <property type="entry name" value="Shikimate_DH"/>
    <property type="match status" value="1"/>
</dbReference>
<dbReference type="NCBIfam" id="TIGR01809">
    <property type="entry name" value="Shik-DH-AROM"/>
    <property type="match status" value="1"/>
</dbReference>
<dbReference type="Proteomes" id="UP000729357">
    <property type="component" value="Unassembled WGS sequence"/>
</dbReference>
<name>A0A9P8G4Z9_AURME</name>
<dbReference type="InterPro" id="IPR036291">
    <property type="entry name" value="NAD(P)-bd_dom_sf"/>
</dbReference>
<dbReference type="GO" id="GO:0019632">
    <property type="term" value="P:shikimate metabolic process"/>
    <property type="evidence" value="ECO:0007669"/>
    <property type="project" value="TreeGrafter"/>
</dbReference>
<dbReference type="Pfam" id="PF08501">
    <property type="entry name" value="Shikimate_dh_N"/>
    <property type="match status" value="1"/>
</dbReference>
<accession>A0A9P8G4Z9</accession>
<dbReference type="Gene3D" id="3.40.50.720">
    <property type="entry name" value="NAD(P)-binding Rossmann-like Domain"/>
    <property type="match status" value="1"/>
</dbReference>
<evidence type="ECO:0000313" key="4">
    <source>
        <dbReference type="Proteomes" id="UP000729357"/>
    </source>
</evidence>
<dbReference type="InterPro" id="IPR010110">
    <property type="entry name" value="Shikimate_DH_AroM-type"/>
</dbReference>
<organism evidence="3 4">
    <name type="scientific">Aureobasidium melanogenum</name>
    <name type="common">Aureobasidium pullulans var. melanogenum</name>
    <dbReference type="NCBI Taxonomy" id="46634"/>
    <lineage>
        <taxon>Eukaryota</taxon>
        <taxon>Fungi</taxon>
        <taxon>Dikarya</taxon>
        <taxon>Ascomycota</taxon>
        <taxon>Pezizomycotina</taxon>
        <taxon>Dothideomycetes</taxon>
        <taxon>Dothideomycetidae</taxon>
        <taxon>Dothideales</taxon>
        <taxon>Saccotheciaceae</taxon>
        <taxon>Aureobasidium</taxon>
    </lineage>
</organism>
<evidence type="ECO:0000259" key="1">
    <source>
        <dbReference type="Pfam" id="PF01488"/>
    </source>
</evidence>